<reference evidence="1" key="1">
    <citation type="submission" date="2023-02" db="EMBL/GenBank/DDBJ databases">
        <title>Genome of toxic invasive species Heracleum sosnowskyi carries increased number of genes despite the absence of recent whole-genome duplications.</title>
        <authorList>
            <person name="Schelkunov M."/>
            <person name="Shtratnikova V."/>
            <person name="Makarenko M."/>
            <person name="Klepikova A."/>
            <person name="Omelchenko D."/>
            <person name="Novikova G."/>
            <person name="Obukhova E."/>
            <person name="Bogdanov V."/>
            <person name="Penin A."/>
            <person name="Logacheva M."/>
        </authorList>
    </citation>
    <scope>NUCLEOTIDE SEQUENCE</scope>
    <source>
        <strain evidence="1">Hsosn_3</strain>
        <tissue evidence="1">Leaf</tissue>
    </source>
</reference>
<keyword evidence="2" id="KW-1185">Reference proteome</keyword>
<evidence type="ECO:0000313" key="2">
    <source>
        <dbReference type="Proteomes" id="UP001237642"/>
    </source>
</evidence>
<proteinExistence type="predicted"/>
<reference evidence="1" key="2">
    <citation type="submission" date="2023-05" db="EMBL/GenBank/DDBJ databases">
        <authorList>
            <person name="Schelkunov M.I."/>
        </authorList>
    </citation>
    <scope>NUCLEOTIDE SEQUENCE</scope>
    <source>
        <strain evidence="1">Hsosn_3</strain>
        <tissue evidence="1">Leaf</tissue>
    </source>
</reference>
<organism evidence="1 2">
    <name type="scientific">Heracleum sosnowskyi</name>
    <dbReference type="NCBI Taxonomy" id="360622"/>
    <lineage>
        <taxon>Eukaryota</taxon>
        <taxon>Viridiplantae</taxon>
        <taxon>Streptophyta</taxon>
        <taxon>Embryophyta</taxon>
        <taxon>Tracheophyta</taxon>
        <taxon>Spermatophyta</taxon>
        <taxon>Magnoliopsida</taxon>
        <taxon>eudicotyledons</taxon>
        <taxon>Gunneridae</taxon>
        <taxon>Pentapetalae</taxon>
        <taxon>asterids</taxon>
        <taxon>campanulids</taxon>
        <taxon>Apiales</taxon>
        <taxon>Apiaceae</taxon>
        <taxon>Apioideae</taxon>
        <taxon>apioid superclade</taxon>
        <taxon>Tordylieae</taxon>
        <taxon>Tordyliinae</taxon>
        <taxon>Heracleum</taxon>
    </lineage>
</organism>
<dbReference type="AlphaFoldDB" id="A0AAD8IH70"/>
<dbReference type="EMBL" id="JAUIZM010000005">
    <property type="protein sequence ID" value="KAK1385779.1"/>
    <property type="molecule type" value="Genomic_DNA"/>
</dbReference>
<protein>
    <submittedName>
        <fullName evidence="1">Uncharacterized protein</fullName>
    </submittedName>
</protein>
<comment type="caution">
    <text evidence="1">The sequence shown here is derived from an EMBL/GenBank/DDBJ whole genome shotgun (WGS) entry which is preliminary data.</text>
</comment>
<sequence>MEMAVKLLQGSTGEHEVLLCQRMILMSHLPPEGKCRYLACKHLSSSDCQHLDQVKAKIEANDQKSKVTGLAYSSALNILVSSGKCKINICSWRNFAFMKQSSRFLDIDGRDVSQRRTCFKFHQNQSIFWFSTKAVWPLLRDLTLSPAPSGFLEDGFVMLHIGVTATLYMQSTYL</sequence>
<evidence type="ECO:0000313" key="1">
    <source>
        <dbReference type="EMBL" id="KAK1385779.1"/>
    </source>
</evidence>
<accession>A0AAD8IH70</accession>
<name>A0AAD8IH70_9APIA</name>
<dbReference type="Proteomes" id="UP001237642">
    <property type="component" value="Unassembled WGS sequence"/>
</dbReference>
<gene>
    <name evidence="1" type="ORF">POM88_023514</name>
</gene>